<dbReference type="InterPro" id="IPR039455">
    <property type="entry name" value="EPFL"/>
</dbReference>
<dbReference type="AlphaFoldDB" id="A0A2R6R468"/>
<dbReference type="PANTHER" id="PTHR33109:SF3">
    <property type="entry name" value="EPIDERMAL PATTERNING FACTOR-LIKE PROTEIN"/>
    <property type="match status" value="1"/>
</dbReference>
<evidence type="ECO:0000256" key="1">
    <source>
        <dbReference type="ARBA" id="ARBA00004613"/>
    </source>
</evidence>
<dbReference type="Proteomes" id="UP000241394">
    <property type="component" value="Chromosome LG9"/>
</dbReference>
<evidence type="ECO:0000256" key="4">
    <source>
        <dbReference type="ARBA" id="ARBA00022525"/>
    </source>
</evidence>
<evidence type="ECO:0000256" key="6">
    <source>
        <dbReference type="ARBA" id="ARBA00023157"/>
    </source>
</evidence>
<dbReference type="OMA" id="CWIHASS"/>
<keyword evidence="3 7" id="KW-0217">Developmental protein</keyword>
<feature type="chain" id="PRO_5027149054" description="Epidermal patterning factor-like protein" evidence="7">
    <location>
        <begin position="22"/>
        <end position="125"/>
    </location>
</feature>
<dbReference type="Gramene" id="PSS20796">
    <property type="protein sequence ID" value="PSS20796"/>
    <property type="gene ID" value="CEY00_Acc09836"/>
</dbReference>
<dbReference type="STRING" id="1590841.A0A2R6R468"/>
<dbReference type="GO" id="GO:0010052">
    <property type="term" value="P:guard cell differentiation"/>
    <property type="evidence" value="ECO:0007669"/>
    <property type="project" value="UniProtKB-UniRule"/>
</dbReference>
<comment type="subcellular location">
    <subcellularLocation>
        <location evidence="1 7">Secreted</location>
    </subcellularLocation>
</comment>
<comment type="similarity">
    <text evidence="2 7">Belongs to the plant cysteine rich small secretory peptide family. Epidermal patterning factor subfamily.</text>
</comment>
<organism evidence="8 9">
    <name type="scientific">Actinidia chinensis var. chinensis</name>
    <name type="common">Chinese soft-hair kiwi</name>
    <dbReference type="NCBI Taxonomy" id="1590841"/>
    <lineage>
        <taxon>Eukaryota</taxon>
        <taxon>Viridiplantae</taxon>
        <taxon>Streptophyta</taxon>
        <taxon>Embryophyta</taxon>
        <taxon>Tracheophyta</taxon>
        <taxon>Spermatophyta</taxon>
        <taxon>Magnoliopsida</taxon>
        <taxon>eudicotyledons</taxon>
        <taxon>Gunneridae</taxon>
        <taxon>Pentapetalae</taxon>
        <taxon>asterids</taxon>
        <taxon>Ericales</taxon>
        <taxon>Actinidiaceae</taxon>
        <taxon>Actinidia</taxon>
    </lineage>
</organism>
<dbReference type="PANTHER" id="PTHR33109">
    <property type="entry name" value="EPIDERMAL PATTERNING FACTOR-LIKE PROTEIN 4"/>
    <property type="match status" value="1"/>
</dbReference>
<sequence length="125" mass="13965">MKRRILCLLIASLHLMSWVFATSCPCKAVHEQETGSILHSPQVVFESKQGLEESMPRRALHEKEEAYKGLSRLGSRPPNCEHKCGGCKPCSAIQVPTTTDHLGVQYANYEPEGWKCKCGTSFFDP</sequence>
<keyword evidence="4 7" id="KW-0964">Secreted</keyword>
<proteinExistence type="inferred from homology"/>
<reference evidence="8 9" key="1">
    <citation type="submission" date="2017-07" db="EMBL/GenBank/DDBJ databases">
        <title>An improved, manually edited Actinidia chinensis var. chinensis (kiwifruit) genome highlights the challenges associated with draft genomes and gene prediction in plants.</title>
        <authorList>
            <person name="Pilkington S."/>
            <person name="Crowhurst R."/>
            <person name="Hilario E."/>
            <person name="Nardozza S."/>
            <person name="Fraser L."/>
            <person name="Peng Y."/>
            <person name="Gunaseelan K."/>
            <person name="Simpson R."/>
            <person name="Tahir J."/>
            <person name="Deroles S."/>
            <person name="Templeton K."/>
            <person name="Luo Z."/>
            <person name="Davy M."/>
            <person name="Cheng C."/>
            <person name="Mcneilage M."/>
            <person name="Scaglione D."/>
            <person name="Liu Y."/>
            <person name="Zhang Q."/>
            <person name="Datson P."/>
            <person name="De Silva N."/>
            <person name="Gardiner S."/>
            <person name="Bassett H."/>
            <person name="Chagne D."/>
            <person name="Mccallum J."/>
            <person name="Dzierzon H."/>
            <person name="Deng C."/>
            <person name="Wang Y.-Y."/>
            <person name="Barron N."/>
            <person name="Manako K."/>
            <person name="Bowen J."/>
            <person name="Foster T."/>
            <person name="Erridge Z."/>
            <person name="Tiffin H."/>
            <person name="Waite C."/>
            <person name="Davies K."/>
            <person name="Grierson E."/>
            <person name="Laing W."/>
            <person name="Kirk R."/>
            <person name="Chen X."/>
            <person name="Wood M."/>
            <person name="Montefiori M."/>
            <person name="Brummell D."/>
            <person name="Schwinn K."/>
            <person name="Catanach A."/>
            <person name="Fullerton C."/>
            <person name="Li D."/>
            <person name="Meiyalaghan S."/>
            <person name="Nieuwenhuizen N."/>
            <person name="Read N."/>
            <person name="Prakash R."/>
            <person name="Hunter D."/>
            <person name="Zhang H."/>
            <person name="Mckenzie M."/>
            <person name="Knabel M."/>
            <person name="Harris A."/>
            <person name="Allan A."/>
            <person name="Chen A."/>
            <person name="Janssen B."/>
            <person name="Plunkett B."/>
            <person name="Dwamena C."/>
            <person name="Voogd C."/>
            <person name="Leif D."/>
            <person name="Lafferty D."/>
            <person name="Souleyre E."/>
            <person name="Varkonyi-Gasic E."/>
            <person name="Gambi F."/>
            <person name="Hanley J."/>
            <person name="Yao J.-L."/>
            <person name="Cheung J."/>
            <person name="David K."/>
            <person name="Warren B."/>
            <person name="Marsh K."/>
            <person name="Snowden K."/>
            <person name="Lin-Wang K."/>
            <person name="Brian L."/>
            <person name="Martinez-Sanchez M."/>
            <person name="Wang M."/>
            <person name="Ileperuma N."/>
            <person name="Macnee N."/>
            <person name="Campin R."/>
            <person name="Mcatee P."/>
            <person name="Drummond R."/>
            <person name="Espley R."/>
            <person name="Ireland H."/>
            <person name="Wu R."/>
            <person name="Atkinson R."/>
            <person name="Karunairetnam S."/>
            <person name="Bulley S."/>
            <person name="Chunkath S."/>
            <person name="Hanley Z."/>
            <person name="Storey R."/>
            <person name="Thrimawithana A."/>
            <person name="Thomson S."/>
            <person name="David C."/>
            <person name="Testolin R."/>
        </authorList>
    </citation>
    <scope>NUCLEOTIDE SEQUENCE [LARGE SCALE GENOMIC DNA]</scope>
    <source>
        <strain evidence="9">cv. Red5</strain>
        <tissue evidence="8">Young leaf</tissue>
    </source>
</reference>
<name>A0A2R6R468_ACTCC</name>
<feature type="signal peptide" evidence="7">
    <location>
        <begin position="1"/>
        <end position="21"/>
    </location>
</feature>
<evidence type="ECO:0000313" key="9">
    <source>
        <dbReference type="Proteomes" id="UP000241394"/>
    </source>
</evidence>
<keyword evidence="6" id="KW-1015">Disulfide bond</keyword>
<dbReference type="PROSITE" id="PS51257">
    <property type="entry name" value="PROKAR_LIPOPROTEIN"/>
    <property type="match status" value="1"/>
</dbReference>
<comment type="caution">
    <text evidence="8">The sequence shown here is derived from an EMBL/GenBank/DDBJ whole genome shotgun (WGS) entry which is preliminary data.</text>
</comment>
<evidence type="ECO:0000256" key="5">
    <source>
        <dbReference type="ARBA" id="ARBA00022729"/>
    </source>
</evidence>
<dbReference type="InParanoid" id="A0A2R6R468"/>
<reference evidence="9" key="2">
    <citation type="journal article" date="2018" name="BMC Genomics">
        <title>A manually annotated Actinidia chinensis var. chinensis (kiwifruit) genome highlights the challenges associated with draft genomes and gene prediction in plants.</title>
        <authorList>
            <person name="Pilkington S.M."/>
            <person name="Crowhurst R."/>
            <person name="Hilario E."/>
            <person name="Nardozza S."/>
            <person name="Fraser L."/>
            <person name="Peng Y."/>
            <person name="Gunaseelan K."/>
            <person name="Simpson R."/>
            <person name="Tahir J."/>
            <person name="Deroles S.C."/>
            <person name="Templeton K."/>
            <person name="Luo Z."/>
            <person name="Davy M."/>
            <person name="Cheng C."/>
            <person name="McNeilage M."/>
            <person name="Scaglione D."/>
            <person name="Liu Y."/>
            <person name="Zhang Q."/>
            <person name="Datson P."/>
            <person name="De Silva N."/>
            <person name="Gardiner S.E."/>
            <person name="Bassett H."/>
            <person name="Chagne D."/>
            <person name="McCallum J."/>
            <person name="Dzierzon H."/>
            <person name="Deng C."/>
            <person name="Wang Y.Y."/>
            <person name="Barron L."/>
            <person name="Manako K."/>
            <person name="Bowen J."/>
            <person name="Foster T.M."/>
            <person name="Erridge Z.A."/>
            <person name="Tiffin H."/>
            <person name="Waite C.N."/>
            <person name="Davies K.M."/>
            <person name="Grierson E.P."/>
            <person name="Laing W.A."/>
            <person name="Kirk R."/>
            <person name="Chen X."/>
            <person name="Wood M."/>
            <person name="Montefiori M."/>
            <person name="Brummell D.A."/>
            <person name="Schwinn K.E."/>
            <person name="Catanach A."/>
            <person name="Fullerton C."/>
            <person name="Li D."/>
            <person name="Meiyalaghan S."/>
            <person name="Nieuwenhuizen N."/>
            <person name="Read N."/>
            <person name="Prakash R."/>
            <person name="Hunter D."/>
            <person name="Zhang H."/>
            <person name="McKenzie M."/>
            <person name="Knabel M."/>
            <person name="Harris A."/>
            <person name="Allan A.C."/>
            <person name="Gleave A."/>
            <person name="Chen A."/>
            <person name="Janssen B.J."/>
            <person name="Plunkett B."/>
            <person name="Ampomah-Dwamena C."/>
            <person name="Voogd C."/>
            <person name="Leif D."/>
            <person name="Lafferty D."/>
            <person name="Souleyre E.J.F."/>
            <person name="Varkonyi-Gasic E."/>
            <person name="Gambi F."/>
            <person name="Hanley J."/>
            <person name="Yao J.L."/>
            <person name="Cheung J."/>
            <person name="David K.M."/>
            <person name="Warren B."/>
            <person name="Marsh K."/>
            <person name="Snowden K.C."/>
            <person name="Lin-Wang K."/>
            <person name="Brian L."/>
            <person name="Martinez-Sanchez M."/>
            <person name="Wang M."/>
            <person name="Ileperuma N."/>
            <person name="Macnee N."/>
            <person name="Campin R."/>
            <person name="McAtee P."/>
            <person name="Drummond R.S.M."/>
            <person name="Espley R.V."/>
            <person name="Ireland H.S."/>
            <person name="Wu R."/>
            <person name="Atkinson R.G."/>
            <person name="Karunairetnam S."/>
            <person name="Bulley S."/>
            <person name="Chunkath S."/>
            <person name="Hanley Z."/>
            <person name="Storey R."/>
            <person name="Thrimawithana A.H."/>
            <person name="Thomson S."/>
            <person name="David C."/>
            <person name="Testolin R."/>
            <person name="Huang H."/>
            <person name="Hellens R.P."/>
            <person name="Schaffer R.J."/>
        </authorList>
    </citation>
    <scope>NUCLEOTIDE SEQUENCE [LARGE SCALE GENOMIC DNA]</scope>
    <source>
        <strain evidence="9">cv. Red5</strain>
    </source>
</reference>
<evidence type="ECO:0000313" key="8">
    <source>
        <dbReference type="EMBL" id="PSS20796.1"/>
    </source>
</evidence>
<dbReference type="OrthoDB" id="1843021at2759"/>
<accession>A0A2R6R468</accession>
<dbReference type="Pfam" id="PF17181">
    <property type="entry name" value="EPF"/>
    <property type="match status" value="1"/>
</dbReference>
<protein>
    <recommendedName>
        <fullName evidence="7">Epidermal patterning factor-like protein</fullName>
    </recommendedName>
</protein>
<evidence type="ECO:0000256" key="7">
    <source>
        <dbReference type="RuleBase" id="RU367102"/>
    </source>
</evidence>
<keyword evidence="9" id="KW-1185">Reference proteome</keyword>
<dbReference type="EMBL" id="NKQK01000009">
    <property type="protein sequence ID" value="PSS20796.1"/>
    <property type="molecule type" value="Genomic_DNA"/>
</dbReference>
<evidence type="ECO:0000256" key="2">
    <source>
        <dbReference type="ARBA" id="ARBA00008127"/>
    </source>
</evidence>
<gene>
    <name evidence="8" type="ORF">CEY00_Acc09836</name>
</gene>
<dbReference type="GO" id="GO:0005576">
    <property type="term" value="C:extracellular region"/>
    <property type="evidence" value="ECO:0007669"/>
    <property type="project" value="UniProtKB-SubCell"/>
</dbReference>
<evidence type="ECO:0000256" key="3">
    <source>
        <dbReference type="ARBA" id="ARBA00022473"/>
    </source>
</evidence>
<comment type="function">
    <text evidence="7">Controls stomatal patterning.</text>
</comment>
<keyword evidence="5 7" id="KW-0732">Signal</keyword>